<sequence>MENPSPNATVPASHELQTLSSNVSASTKFDNGSYPHKALVIHIFKRVEIDDHNVESCSSKDFYSSLFCNTLKSHIIRRGHVTCFATVKLCNYFGGLHGWDIAALAERVAIARARKVVGEEDKEISLVDLRMSYLSSAPYDSELIVDGSVVRSGRYIILLSVEFKMKKTRKLTFTSHATFHNSPDSKL</sequence>
<organism evidence="3 4">
    <name type="scientific">Hibiscus trionum</name>
    <name type="common">Flower of an hour</name>
    <dbReference type="NCBI Taxonomy" id="183268"/>
    <lineage>
        <taxon>Eukaryota</taxon>
        <taxon>Viridiplantae</taxon>
        <taxon>Streptophyta</taxon>
        <taxon>Embryophyta</taxon>
        <taxon>Tracheophyta</taxon>
        <taxon>Spermatophyta</taxon>
        <taxon>Magnoliopsida</taxon>
        <taxon>eudicotyledons</taxon>
        <taxon>Gunneridae</taxon>
        <taxon>Pentapetalae</taxon>
        <taxon>rosids</taxon>
        <taxon>malvids</taxon>
        <taxon>Malvales</taxon>
        <taxon>Malvaceae</taxon>
        <taxon>Malvoideae</taxon>
        <taxon>Hibiscus</taxon>
    </lineage>
</organism>
<dbReference type="InterPro" id="IPR029069">
    <property type="entry name" value="HotDog_dom_sf"/>
</dbReference>
<comment type="caution">
    <text evidence="3">The sequence shown here is derived from an EMBL/GenBank/DDBJ whole genome shotgun (WGS) entry which is preliminary data.</text>
</comment>
<protein>
    <recommendedName>
        <fullName evidence="2">Thioesterase domain-containing protein</fullName>
    </recommendedName>
</protein>
<evidence type="ECO:0000256" key="1">
    <source>
        <dbReference type="ARBA" id="ARBA00008324"/>
    </source>
</evidence>
<gene>
    <name evidence="3" type="ORF">HRI_003247000</name>
</gene>
<dbReference type="EMBL" id="BSYR01000027">
    <property type="protein sequence ID" value="GMI95777.1"/>
    <property type="molecule type" value="Genomic_DNA"/>
</dbReference>
<dbReference type="SUPFAM" id="SSF54637">
    <property type="entry name" value="Thioesterase/thiol ester dehydrase-isomerase"/>
    <property type="match status" value="1"/>
</dbReference>
<dbReference type="InterPro" id="IPR039298">
    <property type="entry name" value="ACOT13"/>
</dbReference>
<dbReference type="AlphaFoldDB" id="A0A9W7M9X2"/>
<evidence type="ECO:0000313" key="3">
    <source>
        <dbReference type="EMBL" id="GMI95777.1"/>
    </source>
</evidence>
<keyword evidence="4" id="KW-1185">Reference proteome</keyword>
<dbReference type="GO" id="GO:0047617">
    <property type="term" value="F:fatty acyl-CoA hydrolase activity"/>
    <property type="evidence" value="ECO:0007669"/>
    <property type="project" value="InterPro"/>
</dbReference>
<reference evidence="3" key="1">
    <citation type="submission" date="2023-05" db="EMBL/GenBank/DDBJ databases">
        <title>Genome and transcriptome analyses reveal genes involved in the formation of fine ridges on petal epidermal cells in Hibiscus trionum.</title>
        <authorList>
            <person name="Koshimizu S."/>
            <person name="Masuda S."/>
            <person name="Ishii T."/>
            <person name="Shirasu K."/>
            <person name="Hoshino A."/>
            <person name="Arita M."/>
        </authorList>
    </citation>
    <scope>NUCLEOTIDE SEQUENCE</scope>
    <source>
        <strain evidence="3">Hamamatsu line</strain>
    </source>
</reference>
<dbReference type="PANTHER" id="PTHR21660">
    <property type="entry name" value="THIOESTERASE SUPERFAMILY MEMBER-RELATED"/>
    <property type="match status" value="1"/>
</dbReference>
<dbReference type="OrthoDB" id="46529at2759"/>
<evidence type="ECO:0000259" key="2">
    <source>
        <dbReference type="Pfam" id="PF03061"/>
    </source>
</evidence>
<comment type="similarity">
    <text evidence="1">Belongs to the thioesterase PaaI family.</text>
</comment>
<dbReference type="Pfam" id="PF03061">
    <property type="entry name" value="4HBT"/>
    <property type="match status" value="1"/>
</dbReference>
<accession>A0A9W7M9X2</accession>
<dbReference type="Gene3D" id="3.10.129.10">
    <property type="entry name" value="Hotdog Thioesterase"/>
    <property type="match status" value="1"/>
</dbReference>
<feature type="domain" description="Thioesterase" evidence="2">
    <location>
        <begin position="94"/>
        <end position="170"/>
    </location>
</feature>
<dbReference type="Proteomes" id="UP001165190">
    <property type="component" value="Unassembled WGS sequence"/>
</dbReference>
<dbReference type="PANTHER" id="PTHR21660:SF12">
    <property type="entry name" value="OS07G0462700 PROTEIN"/>
    <property type="match status" value="1"/>
</dbReference>
<dbReference type="CDD" id="cd03443">
    <property type="entry name" value="PaaI_thioesterase"/>
    <property type="match status" value="1"/>
</dbReference>
<dbReference type="InterPro" id="IPR006683">
    <property type="entry name" value="Thioestr_dom"/>
</dbReference>
<proteinExistence type="inferred from homology"/>
<evidence type="ECO:0000313" key="4">
    <source>
        <dbReference type="Proteomes" id="UP001165190"/>
    </source>
</evidence>
<name>A0A9W7M9X2_HIBTR</name>